<dbReference type="SUPFAM" id="SSF81321">
    <property type="entry name" value="Family A G protein-coupled receptor-like"/>
    <property type="match status" value="1"/>
</dbReference>
<dbReference type="GO" id="GO:0004930">
    <property type="term" value="F:G protein-coupled receptor activity"/>
    <property type="evidence" value="ECO:0007669"/>
    <property type="project" value="UniProtKB-KW"/>
</dbReference>
<keyword evidence="7 8" id="KW-0807">Transducer</keyword>
<keyword evidence="5 9" id="KW-0472">Membrane</keyword>
<keyword evidence="4 8" id="KW-0297">G-protein coupled receptor</keyword>
<feature type="transmembrane region" description="Helical" evidence="9">
    <location>
        <begin position="201"/>
        <end position="221"/>
    </location>
</feature>
<dbReference type="Gene3D" id="1.20.1070.10">
    <property type="entry name" value="Rhodopsin 7-helix transmembrane proteins"/>
    <property type="match status" value="1"/>
</dbReference>
<sequence>MDSNLSSQYATNETLEELNLRYAEALVPVTIFLVLLAVTGLIGNILVLFVFSRSKEYRKDKFRIFVISHCVIDLIECVSLIPAEVLKHQNYFAFENTAACKTKCFFNVFASSAASFMLILINIDRFRRICQPLKNQVGYGLAIKLSTGVCFISILLALPSVALCGIQENLMLNTQGGLIKVYVCSYEEIYKHNAWRKAYKIALLTLTFIMLVLCIIVYILIGKEIMTVFRRNCHPRFTRLNSAIPDERRLNSANPDERGLNYANPDERRLNSAIPDERILNSAIPDESAPKLCVLSDVSDSRDQVMEVSLKNKESNNLSDVMQPDCMSRATRTVTLDSRIAHISKRHVSNYPISSYRKTLIWFIVTVIFVLTHILYCALALKIDAIFTMSPNEFAVYSFFFRIYFVNSMTNPIVYACLFKRFRKVCRKYCIASMNYMCALFYIPSNTIRT</sequence>
<comment type="subcellular location">
    <subcellularLocation>
        <location evidence="1">Membrane</location>
        <topology evidence="1">Multi-pass membrane protein</topology>
    </subcellularLocation>
</comment>
<dbReference type="Pfam" id="PF00001">
    <property type="entry name" value="7tm_1"/>
    <property type="match status" value="1"/>
</dbReference>
<keyword evidence="6 8" id="KW-0675">Receptor</keyword>
<keyword evidence="12" id="KW-1185">Reference proteome</keyword>
<keyword evidence="3 9" id="KW-1133">Transmembrane helix</keyword>
<dbReference type="PROSITE" id="PS00237">
    <property type="entry name" value="G_PROTEIN_RECEP_F1_1"/>
    <property type="match status" value="1"/>
</dbReference>
<feature type="transmembrane region" description="Helical" evidence="9">
    <location>
        <begin position="360"/>
        <end position="383"/>
    </location>
</feature>
<feature type="transmembrane region" description="Helical" evidence="9">
    <location>
        <begin position="25"/>
        <end position="52"/>
    </location>
</feature>
<evidence type="ECO:0000256" key="7">
    <source>
        <dbReference type="ARBA" id="ARBA00023224"/>
    </source>
</evidence>
<evidence type="ECO:0000313" key="11">
    <source>
        <dbReference type="EMBL" id="KAL3886044.1"/>
    </source>
</evidence>
<protein>
    <recommendedName>
        <fullName evidence="10">G-protein coupled receptors family 1 profile domain-containing protein</fullName>
    </recommendedName>
</protein>
<evidence type="ECO:0000259" key="10">
    <source>
        <dbReference type="PROSITE" id="PS50262"/>
    </source>
</evidence>
<organism evidence="11 12">
    <name type="scientific">Sinanodonta woodiana</name>
    <name type="common">Chinese pond mussel</name>
    <name type="synonym">Anodonta woodiana</name>
    <dbReference type="NCBI Taxonomy" id="1069815"/>
    <lineage>
        <taxon>Eukaryota</taxon>
        <taxon>Metazoa</taxon>
        <taxon>Spiralia</taxon>
        <taxon>Lophotrochozoa</taxon>
        <taxon>Mollusca</taxon>
        <taxon>Bivalvia</taxon>
        <taxon>Autobranchia</taxon>
        <taxon>Heteroconchia</taxon>
        <taxon>Palaeoheterodonta</taxon>
        <taxon>Unionida</taxon>
        <taxon>Unionoidea</taxon>
        <taxon>Unionidae</taxon>
        <taxon>Unioninae</taxon>
        <taxon>Sinanodonta</taxon>
    </lineage>
</organism>
<feature type="transmembrane region" description="Helical" evidence="9">
    <location>
        <begin position="395"/>
        <end position="418"/>
    </location>
</feature>
<accession>A0ABD3XIF0</accession>
<name>A0ABD3XIF0_SINWO</name>
<feature type="transmembrane region" description="Helical" evidence="9">
    <location>
        <begin position="105"/>
        <end position="123"/>
    </location>
</feature>
<evidence type="ECO:0000313" key="12">
    <source>
        <dbReference type="Proteomes" id="UP001634394"/>
    </source>
</evidence>
<evidence type="ECO:0000256" key="2">
    <source>
        <dbReference type="ARBA" id="ARBA00022692"/>
    </source>
</evidence>
<evidence type="ECO:0000256" key="4">
    <source>
        <dbReference type="ARBA" id="ARBA00023040"/>
    </source>
</evidence>
<evidence type="ECO:0000256" key="6">
    <source>
        <dbReference type="ARBA" id="ARBA00023170"/>
    </source>
</evidence>
<comment type="caution">
    <text evidence="11">The sequence shown here is derived from an EMBL/GenBank/DDBJ whole genome shotgun (WGS) entry which is preliminary data.</text>
</comment>
<evidence type="ECO:0000256" key="5">
    <source>
        <dbReference type="ARBA" id="ARBA00023136"/>
    </source>
</evidence>
<evidence type="ECO:0000256" key="9">
    <source>
        <dbReference type="SAM" id="Phobius"/>
    </source>
</evidence>
<gene>
    <name evidence="11" type="ORF">ACJMK2_026067</name>
</gene>
<dbReference type="AlphaFoldDB" id="A0ABD3XIF0"/>
<reference evidence="11 12" key="1">
    <citation type="submission" date="2024-11" db="EMBL/GenBank/DDBJ databases">
        <title>Chromosome-level genome assembly of the freshwater bivalve Anodonta woodiana.</title>
        <authorList>
            <person name="Chen X."/>
        </authorList>
    </citation>
    <scope>NUCLEOTIDE SEQUENCE [LARGE SCALE GENOMIC DNA]</scope>
    <source>
        <strain evidence="11">MN2024</strain>
        <tissue evidence="11">Gills</tissue>
    </source>
</reference>
<dbReference type="PROSITE" id="PS50262">
    <property type="entry name" value="G_PROTEIN_RECEP_F1_2"/>
    <property type="match status" value="1"/>
</dbReference>
<comment type="similarity">
    <text evidence="8">Belongs to the G-protein coupled receptor 1 family.</text>
</comment>
<dbReference type="PANTHER" id="PTHR24238:SF47">
    <property type="entry name" value="ECDYSTEROIDS_DOPAMINE RECEPTOR-RELATED"/>
    <property type="match status" value="1"/>
</dbReference>
<evidence type="ECO:0000256" key="8">
    <source>
        <dbReference type="RuleBase" id="RU000688"/>
    </source>
</evidence>
<dbReference type="GO" id="GO:0016020">
    <property type="term" value="C:membrane"/>
    <property type="evidence" value="ECO:0007669"/>
    <property type="project" value="UniProtKB-SubCell"/>
</dbReference>
<dbReference type="Proteomes" id="UP001634394">
    <property type="component" value="Unassembled WGS sequence"/>
</dbReference>
<feature type="transmembrane region" description="Helical" evidence="9">
    <location>
        <begin position="143"/>
        <end position="163"/>
    </location>
</feature>
<feature type="domain" description="G-protein coupled receptors family 1 profile" evidence="10">
    <location>
        <begin position="43"/>
        <end position="415"/>
    </location>
</feature>
<keyword evidence="2 8" id="KW-0812">Transmembrane</keyword>
<dbReference type="InterPro" id="IPR017452">
    <property type="entry name" value="GPCR_Rhodpsn_7TM"/>
</dbReference>
<dbReference type="PRINTS" id="PR00237">
    <property type="entry name" value="GPCRRHODOPSN"/>
</dbReference>
<evidence type="ECO:0000256" key="1">
    <source>
        <dbReference type="ARBA" id="ARBA00004141"/>
    </source>
</evidence>
<dbReference type="InterPro" id="IPR000276">
    <property type="entry name" value="GPCR_Rhodpsn"/>
</dbReference>
<dbReference type="CDD" id="cd00637">
    <property type="entry name" value="7tm_classA_rhodopsin-like"/>
    <property type="match status" value="1"/>
</dbReference>
<feature type="transmembrane region" description="Helical" evidence="9">
    <location>
        <begin position="64"/>
        <end position="85"/>
    </location>
</feature>
<dbReference type="EMBL" id="JBJQND010000002">
    <property type="protein sequence ID" value="KAL3886044.1"/>
    <property type="molecule type" value="Genomic_DNA"/>
</dbReference>
<evidence type="ECO:0000256" key="3">
    <source>
        <dbReference type="ARBA" id="ARBA00022989"/>
    </source>
</evidence>
<dbReference type="PANTHER" id="PTHR24238">
    <property type="entry name" value="G-PROTEIN COUPLED RECEPTOR"/>
    <property type="match status" value="1"/>
</dbReference>
<proteinExistence type="inferred from homology"/>